<dbReference type="GO" id="GO:0006412">
    <property type="term" value="P:translation"/>
    <property type="evidence" value="ECO:0007669"/>
    <property type="project" value="InterPro"/>
</dbReference>
<dbReference type="PANTHER" id="PTHR35108:SF14">
    <property type="entry name" value="RIBOSOMAL PROTEIN PSRP-3_YCF65"/>
    <property type="match status" value="1"/>
</dbReference>
<dbReference type="AlphaFoldDB" id="A0AA35YK69"/>
<dbReference type="GO" id="GO:0005840">
    <property type="term" value="C:ribosome"/>
    <property type="evidence" value="ECO:0007669"/>
    <property type="project" value="UniProtKB-KW"/>
</dbReference>
<reference evidence="4" key="1">
    <citation type="submission" date="2023-04" db="EMBL/GenBank/DDBJ databases">
        <authorList>
            <person name="Vijverberg K."/>
            <person name="Xiong W."/>
            <person name="Schranz E."/>
        </authorList>
    </citation>
    <scope>NUCLEOTIDE SEQUENCE</scope>
</reference>
<dbReference type="Proteomes" id="UP001177003">
    <property type="component" value="Chromosome 3"/>
</dbReference>
<evidence type="ECO:0000313" key="4">
    <source>
        <dbReference type="EMBL" id="CAI9275459.1"/>
    </source>
</evidence>
<accession>A0AA35YK69</accession>
<dbReference type="Pfam" id="PF04839">
    <property type="entry name" value="PSRP-3_Ycf65"/>
    <property type="match status" value="1"/>
</dbReference>
<evidence type="ECO:0000256" key="3">
    <source>
        <dbReference type="ARBA" id="ARBA00023274"/>
    </source>
</evidence>
<proteinExistence type="inferred from homology"/>
<evidence type="ECO:0000313" key="5">
    <source>
        <dbReference type="Proteomes" id="UP001177003"/>
    </source>
</evidence>
<evidence type="ECO:0000256" key="2">
    <source>
        <dbReference type="ARBA" id="ARBA00022980"/>
    </source>
</evidence>
<sequence>MISSSTNSCFGIVSNSSPTLIPKGDELCFTSSTILESCFTNFIVSDLELCFTVLLGVVVKLMEKSRLVLKFIWMEKNIGLALDQVIPVYESFPLSPYYFLPREDTWEELKVMLESKPWIS</sequence>
<keyword evidence="3" id="KW-0687">Ribonucleoprotein</keyword>
<keyword evidence="5" id="KW-1185">Reference proteome</keyword>
<dbReference type="InterPro" id="IPR038447">
    <property type="entry name" value="PSRP-3/Ycf65_sf"/>
</dbReference>
<dbReference type="GO" id="GO:1990904">
    <property type="term" value="C:ribonucleoprotein complex"/>
    <property type="evidence" value="ECO:0007669"/>
    <property type="project" value="UniProtKB-KW"/>
</dbReference>
<dbReference type="EMBL" id="OX465079">
    <property type="protein sequence ID" value="CAI9275459.1"/>
    <property type="molecule type" value="Genomic_DNA"/>
</dbReference>
<dbReference type="Gene3D" id="3.30.390.140">
    <property type="match status" value="1"/>
</dbReference>
<protein>
    <submittedName>
        <fullName evidence="4">Uncharacterized protein</fullName>
    </submittedName>
</protein>
<gene>
    <name evidence="4" type="ORF">LSALG_LOCUS15487</name>
</gene>
<organism evidence="4 5">
    <name type="scientific">Lactuca saligna</name>
    <name type="common">Willowleaf lettuce</name>
    <dbReference type="NCBI Taxonomy" id="75948"/>
    <lineage>
        <taxon>Eukaryota</taxon>
        <taxon>Viridiplantae</taxon>
        <taxon>Streptophyta</taxon>
        <taxon>Embryophyta</taxon>
        <taxon>Tracheophyta</taxon>
        <taxon>Spermatophyta</taxon>
        <taxon>Magnoliopsida</taxon>
        <taxon>eudicotyledons</taxon>
        <taxon>Gunneridae</taxon>
        <taxon>Pentapetalae</taxon>
        <taxon>asterids</taxon>
        <taxon>campanulids</taxon>
        <taxon>Asterales</taxon>
        <taxon>Asteraceae</taxon>
        <taxon>Cichorioideae</taxon>
        <taxon>Cichorieae</taxon>
        <taxon>Lactucinae</taxon>
        <taxon>Lactuca</taxon>
    </lineage>
</organism>
<dbReference type="InterPro" id="IPR006924">
    <property type="entry name" value="Ribosomal_cS23-like"/>
</dbReference>
<comment type="similarity">
    <text evidence="1">Belongs to the chloroplast-specific ribosomal protein cS23 family.</text>
</comment>
<evidence type="ECO:0000256" key="1">
    <source>
        <dbReference type="ARBA" id="ARBA00008561"/>
    </source>
</evidence>
<dbReference type="PANTHER" id="PTHR35108">
    <property type="entry name" value="30S RIBOSOMAL PROTEIN 3, CHLOROPLASTIC"/>
    <property type="match status" value="1"/>
</dbReference>
<name>A0AA35YK69_LACSI</name>
<dbReference type="GO" id="GO:0003735">
    <property type="term" value="F:structural constituent of ribosome"/>
    <property type="evidence" value="ECO:0007669"/>
    <property type="project" value="InterPro"/>
</dbReference>
<keyword evidence="2" id="KW-0689">Ribosomal protein</keyword>